<evidence type="ECO:0000259" key="12">
    <source>
        <dbReference type="PROSITE" id="PS51003"/>
    </source>
</evidence>
<dbReference type="InterPro" id="IPR036150">
    <property type="entry name" value="Cyt_b/b6_C_sf"/>
</dbReference>
<protein>
    <submittedName>
        <fullName evidence="14">C-type cytochrome</fullName>
    </submittedName>
</protein>
<keyword evidence="3 10" id="KW-0349">Heme</keyword>
<dbReference type="InterPro" id="IPR005798">
    <property type="entry name" value="Cyt_b/b6_C"/>
</dbReference>
<dbReference type="Gene3D" id="1.20.810.10">
    <property type="entry name" value="Cytochrome Bc1 Complex, Chain C"/>
    <property type="match status" value="1"/>
</dbReference>
<gene>
    <name evidence="14" type="ORF">H8E29_09530</name>
</gene>
<keyword evidence="2" id="KW-0813">Transport</keyword>
<keyword evidence="6" id="KW-0249">Electron transport</keyword>
<evidence type="ECO:0000313" key="15">
    <source>
        <dbReference type="Proteomes" id="UP000614469"/>
    </source>
</evidence>
<evidence type="ECO:0000256" key="10">
    <source>
        <dbReference type="PROSITE-ProRule" id="PRU00433"/>
    </source>
</evidence>
<feature type="domain" description="Cytochrome b/b6 C-terminal region profile" evidence="12">
    <location>
        <begin position="13"/>
        <end position="137"/>
    </location>
</feature>
<dbReference type="GO" id="GO:0009055">
    <property type="term" value="F:electron transfer activity"/>
    <property type="evidence" value="ECO:0007669"/>
    <property type="project" value="InterPro"/>
</dbReference>
<evidence type="ECO:0000256" key="9">
    <source>
        <dbReference type="ARBA" id="ARBA00023136"/>
    </source>
</evidence>
<evidence type="ECO:0000313" key="14">
    <source>
        <dbReference type="EMBL" id="MBC8335494.1"/>
    </source>
</evidence>
<dbReference type="Pfam" id="PF13442">
    <property type="entry name" value="Cytochrome_CBB3"/>
    <property type="match status" value="1"/>
</dbReference>
<reference evidence="14 15" key="1">
    <citation type="submission" date="2020-08" db="EMBL/GenBank/DDBJ databases">
        <title>Bridging the membrane lipid divide: bacteria of the FCB group superphylum have the potential to synthesize archaeal ether lipids.</title>
        <authorList>
            <person name="Villanueva L."/>
            <person name="Von Meijenfeldt F.A.B."/>
            <person name="Westbye A.B."/>
            <person name="Yadav S."/>
            <person name="Hopmans E.C."/>
            <person name="Dutilh B.E."/>
            <person name="Sinninghe Damste J.S."/>
        </authorList>
    </citation>
    <scope>NUCLEOTIDE SEQUENCE [LARGE SCALE GENOMIC DNA]</scope>
    <source>
        <strain evidence="14">NIOZ-UU36</strain>
    </source>
</reference>
<evidence type="ECO:0000256" key="11">
    <source>
        <dbReference type="SAM" id="Phobius"/>
    </source>
</evidence>
<dbReference type="SUPFAM" id="SSF46626">
    <property type="entry name" value="Cytochrome c"/>
    <property type="match status" value="1"/>
</dbReference>
<dbReference type="AlphaFoldDB" id="A0A8J6NKU7"/>
<dbReference type="GO" id="GO:0046872">
    <property type="term" value="F:metal ion binding"/>
    <property type="evidence" value="ECO:0007669"/>
    <property type="project" value="UniProtKB-KW"/>
</dbReference>
<feature type="transmembrane region" description="Helical" evidence="11">
    <location>
        <begin position="32"/>
        <end position="51"/>
    </location>
</feature>
<dbReference type="InterPro" id="IPR009056">
    <property type="entry name" value="Cyt_c-like_dom"/>
</dbReference>
<keyword evidence="7 11" id="KW-1133">Transmembrane helix</keyword>
<dbReference type="Pfam" id="PF00032">
    <property type="entry name" value="Cytochrom_B_C"/>
    <property type="match status" value="1"/>
</dbReference>
<evidence type="ECO:0000256" key="8">
    <source>
        <dbReference type="ARBA" id="ARBA00023004"/>
    </source>
</evidence>
<dbReference type="GO" id="GO:0016491">
    <property type="term" value="F:oxidoreductase activity"/>
    <property type="evidence" value="ECO:0007669"/>
    <property type="project" value="InterPro"/>
</dbReference>
<feature type="domain" description="Cytochrome c" evidence="13">
    <location>
        <begin position="158"/>
        <end position="252"/>
    </location>
</feature>
<feature type="transmembrane region" description="Helical" evidence="11">
    <location>
        <begin position="121"/>
        <end position="142"/>
    </location>
</feature>
<evidence type="ECO:0000256" key="2">
    <source>
        <dbReference type="ARBA" id="ARBA00022448"/>
    </source>
</evidence>
<evidence type="ECO:0000259" key="13">
    <source>
        <dbReference type="PROSITE" id="PS51007"/>
    </source>
</evidence>
<comment type="caution">
    <text evidence="14">The sequence shown here is derived from an EMBL/GenBank/DDBJ whole genome shotgun (WGS) entry which is preliminary data.</text>
</comment>
<dbReference type="InterPro" id="IPR027387">
    <property type="entry name" value="Cytb/b6-like_sf"/>
</dbReference>
<organism evidence="14 15">
    <name type="scientific">Candidatus Desulfolinea nitratireducens</name>
    <dbReference type="NCBI Taxonomy" id="2841698"/>
    <lineage>
        <taxon>Bacteria</taxon>
        <taxon>Bacillati</taxon>
        <taxon>Chloroflexota</taxon>
        <taxon>Anaerolineae</taxon>
        <taxon>Anaerolineales</taxon>
        <taxon>Anaerolineales incertae sedis</taxon>
        <taxon>Candidatus Desulfolinea</taxon>
    </lineage>
</organism>
<dbReference type="PROSITE" id="PS51003">
    <property type="entry name" value="CYTB_CTER"/>
    <property type="match status" value="1"/>
</dbReference>
<dbReference type="EMBL" id="JACNJN010000112">
    <property type="protein sequence ID" value="MBC8335494.1"/>
    <property type="molecule type" value="Genomic_DNA"/>
</dbReference>
<evidence type="ECO:0000256" key="4">
    <source>
        <dbReference type="ARBA" id="ARBA00022692"/>
    </source>
</evidence>
<dbReference type="InterPro" id="IPR036909">
    <property type="entry name" value="Cyt_c-like_dom_sf"/>
</dbReference>
<dbReference type="Proteomes" id="UP000614469">
    <property type="component" value="Unassembled WGS sequence"/>
</dbReference>
<dbReference type="SUPFAM" id="SSF81648">
    <property type="entry name" value="a domain/subunit of cytochrome bc1 complex (Ubiquinol-cytochrome c reductase)"/>
    <property type="match status" value="1"/>
</dbReference>
<dbReference type="PROSITE" id="PS51007">
    <property type="entry name" value="CYTC"/>
    <property type="match status" value="1"/>
</dbReference>
<proteinExistence type="predicted"/>
<keyword evidence="9 11" id="KW-0472">Membrane</keyword>
<keyword evidence="8 10" id="KW-0408">Iron</keyword>
<evidence type="ECO:0000256" key="6">
    <source>
        <dbReference type="ARBA" id="ARBA00022982"/>
    </source>
</evidence>
<evidence type="ECO:0000256" key="5">
    <source>
        <dbReference type="ARBA" id="ARBA00022723"/>
    </source>
</evidence>
<evidence type="ECO:0000256" key="1">
    <source>
        <dbReference type="ARBA" id="ARBA00004141"/>
    </source>
</evidence>
<dbReference type="GO" id="GO:0020037">
    <property type="term" value="F:heme binding"/>
    <property type="evidence" value="ECO:0007669"/>
    <property type="project" value="InterPro"/>
</dbReference>
<feature type="transmembrane region" description="Helical" evidence="11">
    <location>
        <begin position="88"/>
        <end position="109"/>
    </location>
</feature>
<keyword evidence="5 10" id="KW-0479">Metal-binding</keyword>
<evidence type="ECO:0000256" key="7">
    <source>
        <dbReference type="ARBA" id="ARBA00022989"/>
    </source>
</evidence>
<keyword evidence="4 11" id="KW-0812">Transmembrane</keyword>
<comment type="subcellular location">
    <subcellularLocation>
        <location evidence="1">Membrane</location>
        <topology evidence="1">Multi-pass membrane protein</topology>
    </subcellularLocation>
</comment>
<name>A0A8J6NKU7_9CHLR</name>
<accession>A0A8J6NKU7</accession>
<dbReference type="Gene3D" id="1.10.760.10">
    <property type="entry name" value="Cytochrome c-like domain"/>
    <property type="match status" value="1"/>
</dbReference>
<dbReference type="GO" id="GO:0016020">
    <property type="term" value="C:membrane"/>
    <property type="evidence" value="ECO:0007669"/>
    <property type="project" value="UniProtKB-SubCell"/>
</dbReference>
<evidence type="ECO:0000256" key="3">
    <source>
        <dbReference type="ARBA" id="ARBA00022617"/>
    </source>
</evidence>
<sequence length="407" mass="44836">MNDDFKKKVNEKYEEKLQKGERFWPDSIYKDLLVSFALFILLIGLATFIGIHPEPKVDPTDASYVPRPEWYFLFLFEFLKYFPGEIEWVGAAVIPGILVLALILLPLYDKNPFRHYSKRKFAIGLMTFIVIGMIGLTINAVITTPPQVETEIAGSLTEQIVLGQDLYSIQCVECHGPDGEGGEIAGVEGLEGVIVKSISSTDEMYTRNDGSLFDIIAYGQPNLGMPPFGGAYGGELTPSEIEYMVAFMRYSWDDRAEIPADAVAASAIPTLAEGEVPSYEVHISAVSKRYCMSCHREGKENNEYLMGSYEEILKSGNNVPNLVAGDLNSILLQTIQQNEVIGVDDETIGVMPPKKELKPEFVDMFIRWVEAGMPESASEAAALSVEVAPEVEGEVAPEAGVEETPAP</sequence>